<evidence type="ECO:0000256" key="1">
    <source>
        <dbReference type="SAM" id="MobiDB-lite"/>
    </source>
</evidence>
<keyword evidence="3" id="KW-1185">Reference proteome</keyword>
<sequence>MSISVSDWGVVSNAECMGSGIHSVQPDVPVSNSTLRSIPISDQGINPTAHEAVVSGNTTSGQGSMNDWLPTILPILTIASSPTVPNPNPSSSTLNPNPSHAHPSVNPSHALPFVNPIF</sequence>
<proteinExistence type="predicted"/>
<comment type="caution">
    <text evidence="2">The sequence shown here is derived from an EMBL/GenBank/DDBJ whole genome shotgun (WGS) entry which is preliminary data.</text>
</comment>
<evidence type="ECO:0000313" key="3">
    <source>
        <dbReference type="Proteomes" id="UP001141806"/>
    </source>
</evidence>
<name>A0A9Q0GVD4_9MAGN</name>
<accession>A0A9Q0GVD4</accession>
<feature type="region of interest" description="Disordered" evidence="1">
    <location>
        <begin position="21"/>
        <end position="43"/>
    </location>
</feature>
<protein>
    <submittedName>
        <fullName evidence="2">Uncharacterized protein</fullName>
    </submittedName>
</protein>
<evidence type="ECO:0000313" key="2">
    <source>
        <dbReference type="EMBL" id="KAJ4953771.1"/>
    </source>
</evidence>
<dbReference type="Proteomes" id="UP001141806">
    <property type="component" value="Unassembled WGS sequence"/>
</dbReference>
<feature type="region of interest" description="Disordered" evidence="1">
    <location>
        <begin position="79"/>
        <end position="108"/>
    </location>
</feature>
<feature type="compositionally biased region" description="Low complexity" evidence="1">
    <location>
        <begin position="89"/>
        <end position="99"/>
    </location>
</feature>
<reference evidence="2" key="1">
    <citation type="journal article" date="2023" name="Plant J.">
        <title>The genome of the king protea, Protea cynaroides.</title>
        <authorList>
            <person name="Chang J."/>
            <person name="Duong T.A."/>
            <person name="Schoeman C."/>
            <person name="Ma X."/>
            <person name="Roodt D."/>
            <person name="Barker N."/>
            <person name="Li Z."/>
            <person name="Van de Peer Y."/>
            <person name="Mizrachi E."/>
        </authorList>
    </citation>
    <scope>NUCLEOTIDE SEQUENCE</scope>
    <source>
        <tissue evidence="2">Young leaves</tissue>
    </source>
</reference>
<gene>
    <name evidence="2" type="ORF">NE237_030603</name>
</gene>
<dbReference type="EMBL" id="JAMYWD010000012">
    <property type="protein sequence ID" value="KAJ4953771.1"/>
    <property type="molecule type" value="Genomic_DNA"/>
</dbReference>
<organism evidence="2 3">
    <name type="scientific">Protea cynaroides</name>
    <dbReference type="NCBI Taxonomy" id="273540"/>
    <lineage>
        <taxon>Eukaryota</taxon>
        <taxon>Viridiplantae</taxon>
        <taxon>Streptophyta</taxon>
        <taxon>Embryophyta</taxon>
        <taxon>Tracheophyta</taxon>
        <taxon>Spermatophyta</taxon>
        <taxon>Magnoliopsida</taxon>
        <taxon>Proteales</taxon>
        <taxon>Proteaceae</taxon>
        <taxon>Protea</taxon>
    </lineage>
</organism>
<dbReference type="AlphaFoldDB" id="A0A9Q0GVD4"/>